<dbReference type="NCBIfam" id="TIGR02570">
    <property type="entry name" value="cas7_GSU0053"/>
    <property type="match status" value="1"/>
</dbReference>
<protein>
    <submittedName>
        <fullName evidence="2">Type I-U CRISPR-associated RAMP protein Csb1/Cas7u</fullName>
    </submittedName>
</protein>
<proteinExistence type="predicted"/>
<reference evidence="2" key="1">
    <citation type="submission" date="2022-10" db="EMBL/GenBank/DDBJ databases">
        <title>Genome sequence of Actinomyces israelii ATCC 10048.</title>
        <authorList>
            <person name="Watt R.M."/>
            <person name="Tong W.M."/>
        </authorList>
    </citation>
    <scope>NUCLEOTIDE SEQUENCE</scope>
    <source>
        <strain evidence="2">ATCC 10048</strain>
    </source>
</reference>
<sequence length="400" mass="43325">MTTASELHSQLVDLASDPAVAGLSLTGRYESLTGPTVTPPAGTIRQDGRVVGIFTTADGEPAATIDSWGSVASRCEALLAGRFRGQALADYLNFPLVTFIDERGRLLTTSVELSHRQADTTWRLARDELRKAGVDFDGIQQATREKPDALLTGFPTAIPFGWWHSQTKRSQKAADKANKKSSSDGKGNEIEKGRDEYLGYYVMNPAESRSARLFTAEFIATGVEERRRMAGKVDALFAAVDAETRIGGNKLSTVGLGSLPPTDLTGKKKDRPTPSDLTYRTIESHAFFSFTGLRTFRFKQPEPARSLTVALTLLLYLLHHQNLSLRAGAELRLLEPGLEARVARHGAAPEPLGLPDVDELAALVRELGAEAGWKKPEAAHIMDDSALGKIIIAIDGSTES</sequence>
<evidence type="ECO:0000313" key="3">
    <source>
        <dbReference type="Proteomes" id="UP001072034"/>
    </source>
</evidence>
<name>A0ABT4IAK5_9ACTO</name>
<dbReference type="EMBL" id="JAPTMY010000019">
    <property type="protein sequence ID" value="MCZ0858282.1"/>
    <property type="molecule type" value="Genomic_DNA"/>
</dbReference>
<feature type="region of interest" description="Disordered" evidence="1">
    <location>
        <begin position="171"/>
        <end position="190"/>
    </location>
</feature>
<comment type="caution">
    <text evidence="2">The sequence shown here is derived from an EMBL/GenBank/DDBJ whole genome shotgun (WGS) entry which is preliminary data.</text>
</comment>
<dbReference type="Pfam" id="PF09617">
    <property type="entry name" value="Cas_GSU0053"/>
    <property type="match status" value="1"/>
</dbReference>
<dbReference type="InterPro" id="IPR013403">
    <property type="entry name" value="CRISPR-assoc_prot_Csb1/Cas7u"/>
</dbReference>
<dbReference type="RefSeq" id="WP_268917695.1">
    <property type="nucleotide sequence ID" value="NZ_JAPTMY010000019.1"/>
</dbReference>
<evidence type="ECO:0000256" key="1">
    <source>
        <dbReference type="SAM" id="MobiDB-lite"/>
    </source>
</evidence>
<dbReference type="Proteomes" id="UP001072034">
    <property type="component" value="Unassembled WGS sequence"/>
</dbReference>
<keyword evidence="3" id="KW-1185">Reference proteome</keyword>
<evidence type="ECO:0000313" key="2">
    <source>
        <dbReference type="EMBL" id="MCZ0858282.1"/>
    </source>
</evidence>
<feature type="compositionally biased region" description="Basic and acidic residues" evidence="1">
    <location>
        <begin position="172"/>
        <end position="190"/>
    </location>
</feature>
<gene>
    <name evidence="2" type="primary">cas7u</name>
    <name evidence="2" type="ORF">OHJ16_09540</name>
</gene>
<accession>A0ABT4IAK5</accession>
<organism evidence="2 3">
    <name type="scientific">Actinomyces israelii</name>
    <dbReference type="NCBI Taxonomy" id="1659"/>
    <lineage>
        <taxon>Bacteria</taxon>
        <taxon>Bacillati</taxon>
        <taxon>Actinomycetota</taxon>
        <taxon>Actinomycetes</taxon>
        <taxon>Actinomycetales</taxon>
        <taxon>Actinomycetaceae</taxon>
        <taxon>Actinomyces</taxon>
    </lineage>
</organism>